<feature type="compositionally biased region" description="Polar residues" evidence="1">
    <location>
        <begin position="70"/>
        <end position="91"/>
    </location>
</feature>
<proteinExistence type="predicted"/>
<dbReference type="RefSeq" id="XP_066673859.1">
    <property type="nucleotide sequence ID" value="XM_066806563.1"/>
</dbReference>
<name>A0ABR1X8W1_9PEZI</name>
<feature type="region of interest" description="Disordered" evidence="1">
    <location>
        <begin position="136"/>
        <end position="166"/>
    </location>
</feature>
<evidence type="ECO:0000256" key="1">
    <source>
        <dbReference type="SAM" id="MobiDB-lite"/>
    </source>
</evidence>
<keyword evidence="3" id="KW-1185">Reference proteome</keyword>
<organism evidence="2 3">
    <name type="scientific">Apiospora hydei</name>
    <dbReference type="NCBI Taxonomy" id="1337664"/>
    <lineage>
        <taxon>Eukaryota</taxon>
        <taxon>Fungi</taxon>
        <taxon>Dikarya</taxon>
        <taxon>Ascomycota</taxon>
        <taxon>Pezizomycotina</taxon>
        <taxon>Sordariomycetes</taxon>
        <taxon>Xylariomycetidae</taxon>
        <taxon>Amphisphaeriales</taxon>
        <taxon>Apiosporaceae</taxon>
        <taxon>Apiospora</taxon>
    </lineage>
</organism>
<gene>
    <name evidence="2" type="ORF">PG997_002248</name>
</gene>
<protein>
    <submittedName>
        <fullName evidence="2">Uncharacterized protein</fullName>
    </submittedName>
</protein>
<evidence type="ECO:0000313" key="2">
    <source>
        <dbReference type="EMBL" id="KAK8091887.1"/>
    </source>
</evidence>
<feature type="compositionally biased region" description="Basic residues" evidence="1">
    <location>
        <begin position="139"/>
        <end position="155"/>
    </location>
</feature>
<comment type="caution">
    <text evidence="2">The sequence shown here is derived from an EMBL/GenBank/DDBJ whole genome shotgun (WGS) entry which is preliminary data.</text>
</comment>
<accession>A0ABR1X8W1</accession>
<reference evidence="2 3" key="1">
    <citation type="submission" date="2023-01" db="EMBL/GenBank/DDBJ databases">
        <title>Analysis of 21 Apiospora genomes using comparative genomics revels a genus with tremendous synthesis potential of carbohydrate active enzymes and secondary metabolites.</title>
        <authorList>
            <person name="Sorensen T."/>
        </authorList>
    </citation>
    <scope>NUCLEOTIDE SEQUENCE [LARGE SCALE GENOMIC DNA]</scope>
    <source>
        <strain evidence="2 3">CBS 114990</strain>
    </source>
</reference>
<dbReference type="EMBL" id="JAQQWN010000003">
    <property type="protein sequence ID" value="KAK8091887.1"/>
    <property type="molecule type" value="Genomic_DNA"/>
</dbReference>
<dbReference type="Proteomes" id="UP001433268">
    <property type="component" value="Unassembled WGS sequence"/>
</dbReference>
<feature type="region of interest" description="Disordered" evidence="1">
    <location>
        <begin position="1"/>
        <end position="99"/>
    </location>
</feature>
<feature type="compositionally biased region" description="Low complexity" evidence="1">
    <location>
        <begin position="45"/>
        <end position="58"/>
    </location>
</feature>
<dbReference type="GeneID" id="92039623"/>
<sequence>MTAISAGDRPSEKPQVRSKPTESQMCFGPDNSKPTRPKMGHVPASRRTQSQSRTSKTQAGPWTNRAPYYNSCSPPLSAPTSQTRQSAQEDPSWTPPRTGWARYRIGAVGVRREELVDGAEHGEGFDEALEVDPEYRVSGGRRRRRRRGGTARRPRGGIDGMAEGGEEASVQGVELGGLVVGLPAHERGLAEVDGLFAPDDQAPDLVAELGGETEESSPGGILWC</sequence>
<evidence type="ECO:0000313" key="3">
    <source>
        <dbReference type="Proteomes" id="UP001433268"/>
    </source>
</evidence>